<dbReference type="InterPro" id="IPR006311">
    <property type="entry name" value="TAT_signal"/>
</dbReference>
<dbReference type="InterPro" id="IPR037398">
    <property type="entry name" value="Glyco_hydro_64_fam"/>
</dbReference>
<accession>A0ABY7JB45</accession>
<feature type="signal peptide" evidence="1">
    <location>
        <begin position="1"/>
        <end position="24"/>
    </location>
</feature>
<dbReference type="InterPro" id="IPR037176">
    <property type="entry name" value="Osmotin/thaumatin-like_sf"/>
</dbReference>
<sequence length="406" mass="42237">MITRRSLLGTLAAGAATASGIALAGRAAGAPAPAAAPRGPARSAAGLPLHLVNHSGAYANSSVWIYVVGNDGTRQVYVTPDGELRPVALADNGPDGFTDYAIPLAASGTTTLRLPQMSGRIYTALGGKLKFKAVEDGNGKAALAYPAGWVAGDPNYDVLHDCAEFTYNSGGMYCNTTMVDMFSVPLAIKLSGAKEQTTGTLKDGARARIFSDVKAAEGFDRLVIGDRRVIAPGHGLDSGLFAQDYFAPAIDEAWSAYAAKDLTVTTNAGTFTGRVRDGKLVFTVPQGFKGQGGAPIGTVSFDKPSTRDVLFCDGTLAAPNDGTLGPVAAILGAALNRSTLTSHATQPTTDPAAFYRQRLTNHYARAMHAATQDGKAYGFAFDDVAGFASYIEDGTPREITLTLTPF</sequence>
<keyword evidence="1" id="KW-0732">Signal</keyword>
<keyword evidence="4" id="KW-1185">Reference proteome</keyword>
<dbReference type="EMBL" id="CP114203">
    <property type="protein sequence ID" value="WAU07773.1"/>
    <property type="molecule type" value="Genomic_DNA"/>
</dbReference>
<feature type="domain" description="GH64" evidence="2">
    <location>
        <begin position="44"/>
        <end position="405"/>
    </location>
</feature>
<dbReference type="GeneID" id="301335561"/>
<feature type="chain" id="PRO_5046762147" evidence="1">
    <location>
        <begin position="25"/>
        <end position="406"/>
    </location>
</feature>
<reference evidence="3 4" key="1">
    <citation type="submission" date="2022-12" db="EMBL/GenBank/DDBJ databases">
        <authorList>
            <person name="Ruckert C."/>
            <person name="Busche T."/>
            <person name="Kalinowski J."/>
            <person name="Wittmann C."/>
        </authorList>
    </citation>
    <scope>NUCLEOTIDE SEQUENCE [LARGE SCALE GENOMIC DNA]</scope>
    <source>
        <strain evidence="3 4">DSM 40276</strain>
    </source>
</reference>
<dbReference type="PANTHER" id="PTHR38165:SF1">
    <property type="entry name" value="GLUCANASE B"/>
    <property type="match status" value="1"/>
</dbReference>
<dbReference type="InterPro" id="IPR042517">
    <property type="entry name" value="Glyco_hydro_64_N_2"/>
</dbReference>
<dbReference type="Proteomes" id="UP001210169">
    <property type="component" value="Chromosome"/>
</dbReference>
<name>A0ABY7JB45_STRNI</name>
<dbReference type="RefSeq" id="WP_277412469.1">
    <property type="nucleotide sequence ID" value="NZ_CP114203.1"/>
</dbReference>
<dbReference type="Gene3D" id="3.30.920.50">
    <property type="entry name" value="Beta-1,3-glucanase, C-terminal domain"/>
    <property type="match status" value="1"/>
</dbReference>
<dbReference type="PANTHER" id="PTHR38165">
    <property type="match status" value="1"/>
</dbReference>
<evidence type="ECO:0000313" key="4">
    <source>
        <dbReference type="Proteomes" id="UP001210169"/>
    </source>
</evidence>
<dbReference type="Gene3D" id="2.60.110.10">
    <property type="entry name" value="Thaumatin"/>
    <property type="match status" value="1"/>
</dbReference>
<evidence type="ECO:0000259" key="2">
    <source>
        <dbReference type="PROSITE" id="PS52006"/>
    </source>
</evidence>
<dbReference type="Pfam" id="PF16483">
    <property type="entry name" value="Glyco_hydro_64"/>
    <property type="match status" value="1"/>
</dbReference>
<dbReference type="PROSITE" id="PS52006">
    <property type="entry name" value="GH64"/>
    <property type="match status" value="1"/>
</dbReference>
<organism evidence="3 4">
    <name type="scientific">Streptomyces nigrescens</name>
    <dbReference type="NCBI Taxonomy" id="1920"/>
    <lineage>
        <taxon>Bacteria</taxon>
        <taxon>Bacillati</taxon>
        <taxon>Actinomycetota</taxon>
        <taxon>Actinomycetes</taxon>
        <taxon>Kitasatosporales</taxon>
        <taxon>Streptomycetaceae</taxon>
        <taxon>Streptomyces</taxon>
    </lineage>
</organism>
<protein>
    <submittedName>
        <fullName evidence="3">Beta-1,3-glucanase family protein</fullName>
    </submittedName>
</protein>
<gene>
    <name evidence="3" type="ORF">STRNI_006413</name>
</gene>
<evidence type="ECO:0000256" key="1">
    <source>
        <dbReference type="SAM" id="SignalP"/>
    </source>
</evidence>
<dbReference type="InterPro" id="IPR032477">
    <property type="entry name" value="Glyco_hydro_64"/>
</dbReference>
<proteinExistence type="predicted"/>
<evidence type="ECO:0000313" key="3">
    <source>
        <dbReference type="EMBL" id="WAU07773.1"/>
    </source>
</evidence>
<dbReference type="PROSITE" id="PS51318">
    <property type="entry name" value="TAT"/>
    <property type="match status" value="1"/>
</dbReference>